<keyword evidence="3" id="KW-1185">Reference proteome</keyword>
<reference evidence="2 3" key="1">
    <citation type="submission" date="2019-11" db="EMBL/GenBank/DDBJ databases">
        <title>Whole genome sequence of Oryza granulata.</title>
        <authorList>
            <person name="Li W."/>
        </authorList>
    </citation>
    <scope>NUCLEOTIDE SEQUENCE [LARGE SCALE GENOMIC DNA]</scope>
    <source>
        <strain evidence="3">cv. Menghai</strain>
        <tissue evidence="2">Leaf</tissue>
    </source>
</reference>
<comment type="caution">
    <text evidence="2">The sequence shown here is derived from an EMBL/GenBank/DDBJ whole genome shotgun (WGS) entry which is preliminary data.</text>
</comment>
<dbReference type="Proteomes" id="UP000479710">
    <property type="component" value="Unassembled WGS sequence"/>
</dbReference>
<evidence type="ECO:0000313" key="2">
    <source>
        <dbReference type="EMBL" id="KAF0917039.1"/>
    </source>
</evidence>
<organism evidence="2 3">
    <name type="scientific">Oryza meyeriana var. granulata</name>
    <dbReference type="NCBI Taxonomy" id="110450"/>
    <lineage>
        <taxon>Eukaryota</taxon>
        <taxon>Viridiplantae</taxon>
        <taxon>Streptophyta</taxon>
        <taxon>Embryophyta</taxon>
        <taxon>Tracheophyta</taxon>
        <taxon>Spermatophyta</taxon>
        <taxon>Magnoliopsida</taxon>
        <taxon>Liliopsida</taxon>
        <taxon>Poales</taxon>
        <taxon>Poaceae</taxon>
        <taxon>BOP clade</taxon>
        <taxon>Oryzoideae</taxon>
        <taxon>Oryzeae</taxon>
        <taxon>Oryzinae</taxon>
        <taxon>Oryza</taxon>
        <taxon>Oryza meyeriana</taxon>
    </lineage>
</organism>
<sequence>MAEQPPPVVEAPEVEGKMSGGAWRRGQQGYQNPPEHGWQEGQRWPNPPDNANPDPATPREQWQFASRRFSRWYSRT</sequence>
<gene>
    <name evidence="2" type="ORF">E2562_016339</name>
</gene>
<dbReference type="AlphaFoldDB" id="A0A6G1DX20"/>
<dbReference type="PANTHER" id="PTHR37186">
    <property type="entry name" value="OS06G0524500 PROTEIN"/>
    <property type="match status" value="1"/>
</dbReference>
<evidence type="ECO:0000256" key="1">
    <source>
        <dbReference type="SAM" id="MobiDB-lite"/>
    </source>
</evidence>
<evidence type="ECO:0000313" key="3">
    <source>
        <dbReference type="Proteomes" id="UP000479710"/>
    </source>
</evidence>
<name>A0A6G1DX20_9ORYZ</name>
<feature type="region of interest" description="Disordered" evidence="1">
    <location>
        <begin position="1"/>
        <end position="59"/>
    </location>
</feature>
<proteinExistence type="predicted"/>
<dbReference type="PANTHER" id="PTHR37186:SF1">
    <property type="entry name" value="OS06G0524500 PROTEIN"/>
    <property type="match status" value="1"/>
</dbReference>
<protein>
    <submittedName>
        <fullName evidence="2">Uncharacterized protein</fullName>
    </submittedName>
</protein>
<accession>A0A6G1DX20</accession>
<dbReference type="EMBL" id="SPHZ02000005">
    <property type="protein sequence ID" value="KAF0917039.1"/>
    <property type="molecule type" value="Genomic_DNA"/>
</dbReference>